<dbReference type="InterPro" id="IPR038763">
    <property type="entry name" value="DHH_sf"/>
</dbReference>
<accession>F7YUP3</accession>
<dbReference type="KEGG" id="tta:Theth_0124"/>
<protein>
    <submittedName>
        <fullName evidence="1">Uncharacterized protein</fullName>
    </submittedName>
</protein>
<dbReference type="Proteomes" id="UP000006804">
    <property type="component" value="Chromosome"/>
</dbReference>
<dbReference type="SUPFAM" id="SSF64182">
    <property type="entry name" value="DHH phosphoesterases"/>
    <property type="match status" value="1"/>
</dbReference>
<evidence type="ECO:0000313" key="1">
    <source>
        <dbReference type="EMBL" id="AEH50228.1"/>
    </source>
</evidence>
<reference evidence="1 2" key="1">
    <citation type="submission" date="2010-11" db="EMBL/GenBank/DDBJ databases">
        <title>The complete genome of Thermotoga thermarum DSM 5069.</title>
        <authorList>
            <consortium name="US DOE Joint Genome Institute (JGI-PGF)"/>
            <person name="Lucas S."/>
            <person name="Copeland A."/>
            <person name="Lapidus A."/>
            <person name="Bruce D."/>
            <person name="Goodwin L."/>
            <person name="Pitluck S."/>
            <person name="Kyrpides N."/>
            <person name="Mavromatis K."/>
            <person name="Ivanova N."/>
            <person name="Zeytun A."/>
            <person name="Brettin T."/>
            <person name="Detter J.C."/>
            <person name="Tapia R."/>
            <person name="Han C."/>
            <person name="Land M."/>
            <person name="Hauser L."/>
            <person name="Markowitz V."/>
            <person name="Cheng J.-F."/>
            <person name="Hugenholtz P."/>
            <person name="Woyke T."/>
            <person name="Wu D."/>
            <person name="Spring S."/>
            <person name="Schroeder M."/>
            <person name="Brambilla E."/>
            <person name="Klenk H.-P."/>
            <person name="Eisen J.A."/>
        </authorList>
    </citation>
    <scope>NUCLEOTIDE SEQUENCE [LARGE SCALE GENOMIC DNA]</scope>
    <source>
        <strain evidence="1 2">DSM 5069</strain>
    </source>
</reference>
<gene>
    <name evidence="1" type="ORF">Theth_0124</name>
</gene>
<dbReference type="HOGENOM" id="CLU_933625_0_0_0"/>
<dbReference type="RefSeq" id="WP_013931452.1">
    <property type="nucleotide sequence ID" value="NC_015707.1"/>
</dbReference>
<name>F7YUP3_9THEM</name>
<sequence>MPILHVTHLRADADGFASAYWGYKVFGGGLYIPEPDSTVQNLMKKLKVKNVIPPVVVGFHVYDTCDSKKLPFFVFNYSVFDHHKVEDEDFLKSSVFSYVKPRTANVMNLYDLSEGKLEDDVLFVFAVALVTDTGFLKTAKEEELFYLSKFLKKRPLEEVFTVVFSGKIKNWQSFVRHLNNMKIFSKPKIAFVECDDDDEFLIIIDTLMYPLDIAVFVGKLPWGLWVYCRKDMMQKIYQKVLRDFPNRDAGRLYNQHNVDDLIERIEKAIES</sequence>
<proteinExistence type="predicted"/>
<dbReference type="AlphaFoldDB" id="F7YUP3"/>
<keyword evidence="2" id="KW-1185">Reference proteome</keyword>
<organism evidence="1 2">
    <name type="scientific">Pseudothermotoga thermarum DSM 5069</name>
    <dbReference type="NCBI Taxonomy" id="688269"/>
    <lineage>
        <taxon>Bacteria</taxon>
        <taxon>Thermotogati</taxon>
        <taxon>Thermotogota</taxon>
        <taxon>Thermotogae</taxon>
        <taxon>Thermotogales</taxon>
        <taxon>Thermotogaceae</taxon>
        <taxon>Pseudothermotoga</taxon>
    </lineage>
</organism>
<dbReference type="STRING" id="688269.Theth_0124"/>
<dbReference type="EMBL" id="CP002351">
    <property type="protein sequence ID" value="AEH50228.1"/>
    <property type="molecule type" value="Genomic_DNA"/>
</dbReference>
<dbReference type="PATRIC" id="fig|688269.3.peg.126"/>
<evidence type="ECO:0000313" key="2">
    <source>
        <dbReference type="Proteomes" id="UP000006804"/>
    </source>
</evidence>
<dbReference type="eggNOG" id="COG0618">
    <property type="taxonomic scope" value="Bacteria"/>
</dbReference>